<evidence type="ECO:0000313" key="4">
    <source>
        <dbReference type="Proteomes" id="UP000694845"/>
    </source>
</evidence>
<dbReference type="PROSITE" id="PS01186">
    <property type="entry name" value="EGF_2"/>
    <property type="match status" value="2"/>
</dbReference>
<dbReference type="Pfam" id="PF17517">
    <property type="entry name" value="IgGFc_binding"/>
    <property type="match status" value="3"/>
</dbReference>
<protein>
    <submittedName>
        <fullName evidence="5">Uncharacterized protein LOC110981335</fullName>
    </submittedName>
</protein>
<dbReference type="PROSITE" id="PS00022">
    <property type="entry name" value="EGF_1"/>
    <property type="match status" value="1"/>
</dbReference>
<gene>
    <name evidence="5" type="primary">LOC110981335</name>
</gene>
<reference evidence="5" key="1">
    <citation type="submission" date="2025-08" db="UniProtKB">
        <authorList>
            <consortium name="RefSeq"/>
        </authorList>
    </citation>
    <scope>IDENTIFICATION</scope>
</reference>
<comment type="caution">
    <text evidence="2">Lacks conserved residue(s) required for the propagation of feature annotation.</text>
</comment>
<dbReference type="GeneID" id="110981335"/>
<dbReference type="RefSeq" id="XP_022094535.1">
    <property type="nucleotide sequence ID" value="XM_022238843.1"/>
</dbReference>
<dbReference type="InterPro" id="IPR001881">
    <property type="entry name" value="EGF-like_Ca-bd_dom"/>
</dbReference>
<evidence type="ECO:0000256" key="2">
    <source>
        <dbReference type="PROSITE-ProRule" id="PRU00076"/>
    </source>
</evidence>
<organism evidence="4 5">
    <name type="scientific">Acanthaster planci</name>
    <name type="common">Crown-of-thorns starfish</name>
    <dbReference type="NCBI Taxonomy" id="133434"/>
    <lineage>
        <taxon>Eukaryota</taxon>
        <taxon>Metazoa</taxon>
        <taxon>Echinodermata</taxon>
        <taxon>Eleutherozoa</taxon>
        <taxon>Asterozoa</taxon>
        <taxon>Asteroidea</taxon>
        <taxon>Valvatacea</taxon>
        <taxon>Valvatida</taxon>
        <taxon>Acanthasteridae</taxon>
        <taxon>Acanthaster</taxon>
    </lineage>
</organism>
<dbReference type="KEGG" id="aplc:110981335"/>
<keyword evidence="4" id="KW-1185">Reference proteome</keyword>
<keyword evidence="1 2" id="KW-1015">Disulfide bond</keyword>
<dbReference type="InterPro" id="IPR035234">
    <property type="entry name" value="IgGFc-bd_N"/>
</dbReference>
<feature type="domain" description="EGF-like" evidence="3">
    <location>
        <begin position="563"/>
        <end position="598"/>
    </location>
</feature>
<name>A0A8B7YQ07_ACAPL</name>
<dbReference type="CDD" id="cd00054">
    <property type="entry name" value="EGF_CA"/>
    <property type="match status" value="1"/>
</dbReference>
<dbReference type="Gene3D" id="2.10.25.10">
    <property type="entry name" value="Laminin"/>
    <property type="match status" value="2"/>
</dbReference>
<dbReference type="GO" id="GO:0005509">
    <property type="term" value="F:calcium ion binding"/>
    <property type="evidence" value="ECO:0007669"/>
    <property type="project" value="InterPro"/>
</dbReference>
<evidence type="ECO:0000313" key="5">
    <source>
        <dbReference type="RefSeq" id="XP_022094535.1"/>
    </source>
</evidence>
<accession>A0A8B7YQ07</accession>
<dbReference type="SMART" id="SM00181">
    <property type="entry name" value="EGF"/>
    <property type="match status" value="2"/>
</dbReference>
<dbReference type="PANTHER" id="PTHR46534:SF1">
    <property type="entry name" value="IGGFC-BINDING PROTEIN N-TERMINAL DOMAIN-CONTAINING PROTEIN"/>
    <property type="match status" value="1"/>
</dbReference>
<dbReference type="InterPro" id="IPR000742">
    <property type="entry name" value="EGF"/>
</dbReference>
<dbReference type="OrthoDB" id="10005154at2759"/>
<sequence length="1487" mass="161573">MCMAPRWSAIEVKTNGKKAERSEFSKLRNHRFAMEWKLALCCLLMTITKSDATNDLPVTNVGRIFSFLVPGNGVSQGDGPLLSITAPTTSEEVPTHVRVVVPRAEFSTSVSITPGTTGAVQLPPTAVGRDTGPQQGTVRLEANSPVTIQVMVHVHTGSSSSEAFLALPLESLGMEYIASSTTTSIQLNANDQSRAMLTITGVCDGTSVSIKAAQPVTYQGVVYKMRRTLRVMLDNGESVQIEATGQITGTRITSDKPIAVLLATTCPAEADDEHCFYSVEQLSPVYALGKQFLVAQLVTGRDSDVVDEVLVLGTRAGTTVEIPGHGMSRRLGRGEQWRLPTVHTDAPLFLEADRPVQVTLYSTALDGIGCSPQQQSCNSRFKTMTVVPPLEQFTNRADFTAWSTEEITSGAVKAEFQNFVTILANFACDDLAPGLVSTSGSSANTTWVKEAVPNKVGTCVLRTEVQPGTLRIDAELLGSSEVQFAVLLYGATDLLAYSLPVTTGGNHLRYISREIERHECTMESYDPCKENPCQHSGNCITDGNGYRCSCISPYYEGTHCETEVDLCSLEVPLCFNGGTCTKDQGCLCPLGWAGRYCERDINSKAASSTGREFVFTFMEHSTPRRSPSILVSTSGNSNTFVNVSIPVGGFMETFSIPPNQVKMIELPTEALSIGSRRQYSGVLVNASQDINLIGFHNSITPGDGFLALPVHALGTQHYVIAARQRKKRPAEKSQLAIVAANDDTNVYIRIHVPVTFEGRLYAAYSSIITNLQRLEVAQLQSQYDLTKAEVSSDGPVAVLSGSTCGYTMYEQTDRKSCSFMVEQLPPTQSWGKRFLVSPFLGNTNGETTIRIIGGPKQTIFTAGRTHPGYLYDGSMEERYITQPTYIIATKPVLVVAFSVQATSDCSGKTSDCQIVSVPTMSVVPSLNQFTSSAVFTTPSAVNTYSIRYKNYVSIISSDCSDIRLSQPSEVTGEKTNWDTIVNIPTTDLCMVGKEIDPGQYRVGAESGEVIFSSKLYGFNNYGSAYGFPLALGGHSAEGFVKLSSGTAGKEFILTFISGGNYWPTEGPRLLITGSTQAAKTEVTVTGTGLERALTLGPYETQVVDIPPTLIAVNGHEPYPDTAIHVRSSHDIMVYGMNDAYGTDEGYGTLSDGFQALPVSVLGREYFVVTSWPTYQHYPTRFMQYVIIGIHDGTRVDINLRAAVWFDGVVVYGGAMKTITLNRLQVAYFKSYNDHTGTHVISTKPVAVISGTDCGFAPRYSNDGPLDYPCDHQVEFLTPAERWGHTFLLATLQGYKGGDIFVKTQGLHPYSSVKLGSGGNTQMFNTPFTFNVGHRGYVNQTVARSSMPLSVSAFTIYQPLLNCINENGSCHGHSRPVLFTIPPVENFQKRVIFPSYRVRGAEDMASYADIYTNCSEADFVLVNGARQRWDYPLEEIGETGYCVLRLQLATDETATSYVVESSLETGKLGVITYGFSTQSGYAFPGGFA</sequence>
<dbReference type="OMA" id="VNKEHYS"/>
<dbReference type="SUPFAM" id="SSF57196">
    <property type="entry name" value="EGF/Laminin"/>
    <property type="match status" value="2"/>
</dbReference>
<dbReference type="SMART" id="SM00179">
    <property type="entry name" value="EGF_CA"/>
    <property type="match status" value="2"/>
</dbReference>
<feature type="disulfide bond" evidence="2">
    <location>
        <begin position="588"/>
        <end position="597"/>
    </location>
</feature>
<keyword evidence="2" id="KW-0245">EGF-like domain</keyword>
<dbReference type="PANTHER" id="PTHR46534">
    <property type="entry name" value="IGGFC_BINDING DOMAIN-CONTAINING PROTEIN"/>
    <property type="match status" value="1"/>
</dbReference>
<dbReference type="Proteomes" id="UP000694845">
    <property type="component" value="Unplaced"/>
</dbReference>
<evidence type="ECO:0000259" key="3">
    <source>
        <dbReference type="PROSITE" id="PS50026"/>
    </source>
</evidence>
<evidence type="ECO:0000256" key="1">
    <source>
        <dbReference type="ARBA" id="ARBA00023157"/>
    </source>
</evidence>
<proteinExistence type="predicted"/>
<dbReference type="PROSITE" id="PS50026">
    <property type="entry name" value="EGF_3"/>
    <property type="match status" value="2"/>
</dbReference>
<feature type="domain" description="EGF-like" evidence="3">
    <location>
        <begin position="524"/>
        <end position="561"/>
    </location>
</feature>